<evidence type="ECO:0000256" key="6">
    <source>
        <dbReference type="ARBA" id="ARBA00022741"/>
    </source>
</evidence>
<comment type="cofactor">
    <cofactor evidence="12">
        <name>Mg(2+)</name>
        <dbReference type="ChEBI" id="CHEBI:18420"/>
    </cofactor>
    <text evidence="12">Requires a divalent cation, most likely magnesium in vivo, as an electrophilic catalyst to aid phosphoryl group transfer. It is the chelate of the metal and the nucleotide that is the actual substrate.</text>
</comment>
<organism evidence="14 15">
    <name type="scientific">Pelagibius litoralis</name>
    <dbReference type="NCBI Taxonomy" id="374515"/>
    <lineage>
        <taxon>Bacteria</taxon>
        <taxon>Pseudomonadati</taxon>
        <taxon>Pseudomonadota</taxon>
        <taxon>Alphaproteobacteria</taxon>
        <taxon>Rhodospirillales</taxon>
        <taxon>Rhodovibrionaceae</taxon>
        <taxon>Pelagibius</taxon>
    </lineage>
</organism>
<name>A0A967KC59_9PROT</name>
<dbReference type="GO" id="GO:0005829">
    <property type="term" value="C:cytosol"/>
    <property type="evidence" value="ECO:0007669"/>
    <property type="project" value="TreeGrafter"/>
</dbReference>
<keyword evidence="15" id="KW-1185">Reference proteome</keyword>
<comment type="caution">
    <text evidence="14">The sequence shown here is derived from an EMBL/GenBank/DDBJ whole genome shotgun (WGS) entry which is preliminary data.</text>
</comment>
<dbReference type="RefSeq" id="WP_167227559.1">
    <property type="nucleotide sequence ID" value="NZ_JAAQPH010000015.1"/>
</dbReference>
<evidence type="ECO:0000256" key="5">
    <source>
        <dbReference type="ARBA" id="ARBA00022723"/>
    </source>
</evidence>
<keyword evidence="6 12" id="KW-0547">Nucleotide-binding</keyword>
<evidence type="ECO:0000256" key="3">
    <source>
        <dbReference type="ARBA" id="ARBA00016943"/>
    </source>
</evidence>
<feature type="binding site" evidence="12">
    <location>
        <position position="277"/>
    </location>
    <ligand>
        <name>K(+)</name>
        <dbReference type="ChEBI" id="CHEBI:29103"/>
    </ligand>
</feature>
<accession>A0A967KC59</accession>
<comment type="function">
    <text evidence="12">Catalyzes the phosphorylation of ribose at O-5 in a reaction requiring ATP and magnesium. The resulting D-ribose-5-phosphate can then be used either for sythesis of nucleotides, histidine, and tryptophan, or as a component of the pentose phosphate pathway.</text>
</comment>
<dbReference type="InterPro" id="IPR011877">
    <property type="entry name" value="Ribokinase"/>
</dbReference>
<keyword evidence="12" id="KW-0963">Cytoplasm</keyword>
<protein>
    <recommendedName>
        <fullName evidence="3 12">Ribokinase</fullName>
        <shortName evidence="12">RK</shortName>
        <ecNumber evidence="2 12">2.7.1.15</ecNumber>
    </recommendedName>
</protein>
<dbReference type="GO" id="GO:0046872">
    <property type="term" value="F:metal ion binding"/>
    <property type="evidence" value="ECO:0007669"/>
    <property type="project" value="UniProtKB-KW"/>
</dbReference>
<dbReference type="Proteomes" id="UP000761264">
    <property type="component" value="Unassembled WGS sequence"/>
</dbReference>
<dbReference type="AlphaFoldDB" id="A0A967KC59"/>
<feature type="binding site" evidence="12">
    <location>
        <begin position="215"/>
        <end position="220"/>
    </location>
    <ligand>
        <name>ATP</name>
        <dbReference type="ChEBI" id="CHEBI:30616"/>
    </ligand>
</feature>
<evidence type="ECO:0000256" key="4">
    <source>
        <dbReference type="ARBA" id="ARBA00022679"/>
    </source>
</evidence>
<feature type="binding site" evidence="12">
    <location>
        <position position="241"/>
    </location>
    <ligand>
        <name>K(+)</name>
        <dbReference type="ChEBI" id="CHEBI:29103"/>
    </ligand>
</feature>
<comment type="similarity">
    <text evidence="12">Belongs to the carbohydrate kinase PfkB family. Ribokinase subfamily.</text>
</comment>
<keyword evidence="4 12" id="KW-0808">Transferase</keyword>
<dbReference type="GO" id="GO:0004747">
    <property type="term" value="F:ribokinase activity"/>
    <property type="evidence" value="ECO:0007669"/>
    <property type="project" value="UniProtKB-UniRule"/>
</dbReference>
<feature type="binding site" evidence="12">
    <location>
        <position position="243"/>
    </location>
    <ligand>
        <name>K(+)</name>
        <dbReference type="ChEBI" id="CHEBI:29103"/>
    </ligand>
</feature>
<evidence type="ECO:0000256" key="8">
    <source>
        <dbReference type="ARBA" id="ARBA00022840"/>
    </source>
</evidence>
<dbReference type="Gene3D" id="3.40.1190.20">
    <property type="match status" value="1"/>
</dbReference>
<feature type="binding site" evidence="12">
    <location>
        <begin position="9"/>
        <end position="11"/>
    </location>
    <ligand>
        <name>substrate</name>
    </ligand>
</feature>
<evidence type="ECO:0000313" key="15">
    <source>
        <dbReference type="Proteomes" id="UP000761264"/>
    </source>
</evidence>
<dbReference type="SUPFAM" id="SSF53613">
    <property type="entry name" value="Ribokinase-like"/>
    <property type="match status" value="1"/>
</dbReference>
<reference evidence="14" key="1">
    <citation type="submission" date="2020-03" db="EMBL/GenBank/DDBJ databases">
        <title>Genome of Pelagibius litoralis DSM 21314T.</title>
        <authorList>
            <person name="Wang G."/>
        </authorList>
    </citation>
    <scope>NUCLEOTIDE SEQUENCE</scope>
    <source>
        <strain evidence="14">DSM 21314</strain>
    </source>
</reference>
<dbReference type="Pfam" id="PF00294">
    <property type="entry name" value="PfkB"/>
    <property type="match status" value="1"/>
</dbReference>
<feature type="binding site" evidence="12">
    <location>
        <position position="286"/>
    </location>
    <ligand>
        <name>K(+)</name>
        <dbReference type="ChEBI" id="CHEBI:29103"/>
    </ligand>
</feature>
<comment type="similarity">
    <text evidence="1">Belongs to the carbohydrate kinase pfkB family.</text>
</comment>
<keyword evidence="5 12" id="KW-0479">Metal-binding</keyword>
<evidence type="ECO:0000313" key="14">
    <source>
        <dbReference type="EMBL" id="NIA70694.1"/>
    </source>
</evidence>
<sequence>MITVFGSLSADLVTRVKHLPTPGETVTGPAYTVVPGGKGANQALAAARAGAAVRMVGAVGGDGFRDLALSGMRDGGVDLTGVADSPEKTACAFIAVDDKGENLIFVASGANLDARAAQLNDAGLTADDVLLLQMEITHAENWKAVEIAKAAGAKIVLNLAPAGPIPEESLRRLDVLVVNETEAGQLGTQLGLTEQDPEIIAAKIAADFDLDCIVTLGPAGTRSFGPSGRYSVPALSIDVVDTTAAGDSFVGAFAAGLDQGLAMEQALRQGSVAGSLACRAVGAQPSLPLRDEITAHLAALPETA</sequence>
<feature type="binding site" evidence="12">
    <location>
        <position position="179"/>
    </location>
    <ligand>
        <name>ATP</name>
        <dbReference type="ChEBI" id="CHEBI:30616"/>
    </ligand>
</feature>
<dbReference type="PRINTS" id="PR00990">
    <property type="entry name" value="RIBOKINASE"/>
</dbReference>
<keyword evidence="9 12" id="KW-0460">Magnesium</keyword>
<dbReference type="InterPro" id="IPR002173">
    <property type="entry name" value="Carboh/pur_kinase_PfkB_CS"/>
</dbReference>
<gene>
    <name evidence="12" type="primary">rbsK</name>
    <name evidence="14" type="ORF">HBA54_19020</name>
</gene>
<evidence type="ECO:0000256" key="7">
    <source>
        <dbReference type="ARBA" id="ARBA00022777"/>
    </source>
</evidence>
<evidence type="ECO:0000256" key="10">
    <source>
        <dbReference type="ARBA" id="ARBA00022958"/>
    </source>
</evidence>
<dbReference type="EMBL" id="JAAQPH010000015">
    <property type="protein sequence ID" value="NIA70694.1"/>
    <property type="molecule type" value="Genomic_DNA"/>
</dbReference>
<dbReference type="GO" id="GO:0005524">
    <property type="term" value="F:ATP binding"/>
    <property type="evidence" value="ECO:0007669"/>
    <property type="project" value="UniProtKB-UniRule"/>
</dbReference>
<feature type="binding site" evidence="12">
    <location>
        <position position="280"/>
    </location>
    <ligand>
        <name>K(+)</name>
        <dbReference type="ChEBI" id="CHEBI:29103"/>
    </ligand>
</feature>
<proteinExistence type="inferred from homology"/>
<keyword evidence="7 12" id="KW-0418">Kinase</keyword>
<feature type="active site" description="Proton acceptor" evidence="12">
    <location>
        <position position="247"/>
    </location>
</feature>
<dbReference type="InterPro" id="IPR011611">
    <property type="entry name" value="PfkB_dom"/>
</dbReference>
<comment type="subcellular location">
    <subcellularLocation>
        <location evidence="12">Cytoplasm</location>
    </subcellularLocation>
</comment>
<keyword evidence="8 12" id="KW-0067">ATP-binding</keyword>
<keyword evidence="11 12" id="KW-0119">Carbohydrate metabolism</keyword>
<feature type="domain" description="Carbohydrate kinase PfkB" evidence="13">
    <location>
        <begin position="2"/>
        <end position="288"/>
    </location>
</feature>
<evidence type="ECO:0000256" key="2">
    <source>
        <dbReference type="ARBA" id="ARBA00012035"/>
    </source>
</evidence>
<feature type="binding site" evidence="12">
    <location>
        <begin position="37"/>
        <end position="41"/>
    </location>
    <ligand>
        <name>substrate</name>
    </ligand>
</feature>
<feature type="binding site" evidence="12">
    <location>
        <begin position="246"/>
        <end position="247"/>
    </location>
    <ligand>
        <name>ATP</name>
        <dbReference type="ChEBI" id="CHEBI:30616"/>
    </ligand>
</feature>
<dbReference type="PANTHER" id="PTHR10584:SF166">
    <property type="entry name" value="RIBOKINASE"/>
    <property type="match status" value="1"/>
</dbReference>
<evidence type="ECO:0000256" key="1">
    <source>
        <dbReference type="ARBA" id="ARBA00005380"/>
    </source>
</evidence>
<dbReference type="HAMAP" id="MF_01987">
    <property type="entry name" value="Ribokinase"/>
    <property type="match status" value="1"/>
</dbReference>
<dbReference type="InterPro" id="IPR029056">
    <property type="entry name" value="Ribokinase-like"/>
</dbReference>
<dbReference type="CDD" id="cd01174">
    <property type="entry name" value="ribokinase"/>
    <property type="match status" value="1"/>
</dbReference>
<evidence type="ECO:0000256" key="9">
    <source>
        <dbReference type="ARBA" id="ARBA00022842"/>
    </source>
</evidence>
<evidence type="ECO:0000256" key="11">
    <source>
        <dbReference type="ARBA" id="ARBA00023277"/>
    </source>
</evidence>
<comment type="caution">
    <text evidence="12">Lacks conserved residue(s) required for the propagation of feature annotation.</text>
</comment>
<comment type="pathway">
    <text evidence="12">Carbohydrate metabolism; D-ribose degradation; D-ribose 5-phosphate from beta-D-ribopyranose: step 2/2.</text>
</comment>
<evidence type="ECO:0000256" key="12">
    <source>
        <dbReference type="HAMAP-Rule" id="MF_01987"/>
    </source>
</evidence>
<dbReference type="EC" id="2.7.1.15" evidence="2 12"/>
<evidence type="ECO:0000259" key="13">
    <source>
        <dbReference type="Pfam" id="PF00294"/>
    </source>
</evidence>
<feature type="binding site" evidence="12">
    <location>
        <position position="247"/>
    </location>
    <ligand>
        <name>substrate</name>
    </ligand>
</feature>
<dbReference type="InterPro" id="IPR002139">
    <property type="entry name" value="Ribo/fructo_kinase"/>
</dbReference>
<dbReference type="GO" id="GO:0019303">
    <property type="term" value="P:D-ribose catabolic process"/>
    <property type="evidence" value="ECO:0007669"/>
    <property type="project" value="UniProtKB-UniRule"/>
</dbReference>
<feature type="binding site" evidence="12">
    <location>
        <position position="135"/>
    </location>
    <ligand>
        <name>substrate</name>
    </ligand>
</feature>
<dbReference type="PANTHER" id="PTHR10584">
    <property type="entry name" value="SUGAR KINASE"/>
    <property type="match status" value="1"/>
</dbReference>
<feature type="binding site" evidence="12">
    <location>
        <position position="282"/>
    </location>
    <ligand>
        <name>K(+)</name>
        <dbReference type="ChEBI" id="CHEBI:29103"/>
    </ligand>
</feature>
<keyword evidence="10 12" id="KW-0630">Potassium</keyword>
<comment type="catalytic activity">
    <reaction evidence="12">
        <text>D-ribose + ATP = D-ribose 5-phosphate + ADP + H(+)</text>
        <dbReference type="Rhea" id="RHEA:13697"/>
        <dbReference type="ChEBI" id="CHEBI:15378"/>
        <dbReference type="ChEBI" id="CHEBI:30616"/>
        <dbReference type="ChEBI" id="CHEBI:47013"/>
        <dbReference type="ChEBI" id="CHEBI:78346"/>
        <dbReference type="ChEBI" id="CHEBI:456216"/>
        <dbReference type="EC" id="2.7.1.15"/>
    </reaction>
</comment>
<comment type="activity regulation">
    <text evidence="12">Activated by a monovalent cation that binds near, but not in, the active site. The most likely occupant of the site in vivo is potassium. Ion binding induces a conformational change that may alter substrate affinity.</text>
</comment>
<comment type="subunit">
    <text evidence="12">Homodimer.</text>
</comment>
<dbReference type="PROSITE" id="PS00584">
    <property type="entry name" value="PFKB_KINASES_2"/>
    <property type="match status" value="1"/>
</dbReference>